<dbReference type="SUPFAM" id="SSF54695">
    <property type="entry name" value="POZ domain"/>
    <property type="match status" value="1"/>
</dbReference>
<dbReference type="InterPro" id="IPR000210">
    <property type="entry name" value="BTB/POZ_dom"/>
</dbReference>
<dbReference type="PANTHER" id="PTHR11145">
    <property type="entry name" value="BTB/POZ DOMAIN-CONTAINING ADAPTER FOR CUL3-MEDIATED RHOA DEGRADATION PROTEIN FAMILY MEMBER"/>
    <property type="match status" value="1"/>
</dbReference>
<dbReference type="InterPro" id="IPR045068">
    <property type="entry name" value="BACURD1-3"/>
</dbReference>
<dbReference type="PANTHER" id="PTHR11145:SF8">
    <property type="entry name" value="RE57120P"/>
    <property type="match status" value="1"/>
</dbReference>
<dbReference type="Gene3D" id="3.30.710.10">
    <property type="entry name" value="Potassium Channel Kv1.1, Chain A"/>
    <property type="match status" value="1"/>
</dbReference>
<dbReference type="InterPro" id="IPR003131">
    <property type="entry name" value="T1-type_BTB"/>
</dbReference>
<reference evidence="2" key="1">
    <citation type="submission" date="2018-10" db="EMBL/GenBank/DDBJ databases">
        <title>Transcriptome assembly of Aceria tosichella (Wheat curl mite) Type 2.</title>
        <authorList>
            <person name="Scully E.D."/>
            <person name="Geib S.M."/>
            <person name="Palmer N.A."/>
            <person name="Gupta A.K."/>
            <person name="Sarath G."/>
            <person name="Tatineni S."/>
        </authorList>
    </citation>
    <scope>NUCLEOTIDE SEQUENCE</scope>
    <source>
        <strain evidence="2">LincolnNE</strain>
    </source>
</reference>
<proteinExistence type="predicted"/>
<dbReference type="CDD" id="cd18316">
    <property type="entry name" value="BTB_POZ_KCTD-like"/>
    <property type="match status" value="1"/>
</dbReference>
<gene>
    <name evidence="2" type="primary">KCTD5_0</name>
    <name evidence="2" type="ORF">g.1218</name>
</gene>
<dbReference type="InterPro" id="IPR011333">
    <property type="entry name" value="SKP1/BTB/POZ_sf"/>
</dbReference>
<sequence>MAPPPAYVRFDVRGQHHLTHHTTIMNYPDSLFADLIEENPNFSSGERIKIDRDPKHFETILNLMRVQKLIYAGHLDNSELNELLQELKYYRLTSLESMVSKLIKPLHQKPPTSAPRVMIDHSKVIQNIERPTLAVSSQTVKWFSKYGDISTFLSVFDHRYYDVIILTPFSGQPLEPTDDDDLPPHKMTKGGSCYVRLGLYVPKKLEPVLVMHSKLWCVHEFIAVLYKYLIKIDAYIQCLNGSDLAKISAENLQDKLEDAF</sequence>
<dbReference type="GO" id="GO:0051260">
    <property type="term" value="P:protein homooligomerization"/>
    <property type="evidence" value="ECO:0007669"/>
    <property type="project" value="InterPro"/>
</dbReference>
<accession>A0A6G1SPH7</accession>
<feature type="domain" description="BTB" evidence="1">
    <location>
        <begin position="6"/>
        <end position="107"/>
    </location>
</feature>
<evidence type="ECO:0000259" key="1">
    <source>
        <dbReference type="SMART" id="SM00225"/>
    </source>
</evidence>
<evidence type="ECO:0000313" key="2">
    <source>
        <dbReference type="EMBL" id="MDE51800.1"/>
    </source>
</evidence>
<dbReference type="AlphaFoldDB" id="A0A6G1SPH7"/>
<organism evidence="2">
    <name type="scientific">Aceria tosichella</name>
    <name type="common">wheat curl mite</name>
    <dbReference type="NCBI Taxonomy" id="561515"/>
    <lineage>
        <taxon>Eukaryota</taxon>
        <taxon>Metazoa</taxon>
        <taxon>Ecdysozoa</taxon>
        <taxon>Arthropoda</taxon>
        <taxon>Chelicerata</taxon>
        <taxon>Arachnida</taxon>
        <taxon>Acari</taxon>
        <taxon>Acariformes</taxon>
        <taxon>Trombidiformes</taxon>
        <taxon>Prostigmata</taxon>
        <taxon>Eupodina</taxon>
        <taxon>Eriophyoidea</taxon>
        <taxon>Eriophyidae</taxon>
        <taxon>Eriophyinae</taxon>
        <taxon>Aceriini</taxon>
        <taxon>Aceria</taxon>
    </lineage>
</organism>
<protein>
    <submittedName>
        <fullName evidence="2">BTB/POZ domain-containing protein KCTD5</fullName>
    </submittedName>
</protein>
<dbReference type="SMART" id="SM00225">
    <property type="entry name" value="BTB"/>
    <property type="match status" value="1"/>
</dbReference>
<name>A0A6G1SPH7_9ACAR</name>
<dbReference type="EMBL" id="GGYP01007029">
    <property type="protein sequence ID" value="MDE51800.1"/>
    <property type="molecule type" value="Transcribed_RNA"/>
</dbReference>
<dbReference type="Pfam" id="PF02214">
    <property type="entry name" value="BTB_2"/>
    <property type="match status" value="1"/>
</dbReference>